<feature type="region of interest" description="Disordered" evidence="1">
    <location>
        <begin position="1"/>
        <end position="20"/>
    </location>
</feature>
<dbReference type="HOGENOM" id="CLU_3302625_0_0_2"/>
<gene>
    <name evidence="2" type="ORF">HALLA_14965</name>
</gene>
<dbReference type="Proteomes" id="UP000019024">
    <property type="component" value="Chromosome"/>
</dbReference>
<evidence type="ECO:0000313" key="3">
    <source>
        <dbReference type="Proteomes" id="UP000019024"/>
    </source>
</evidence>
<dbReference type="EMBL" id="CP007055">
    <property type="protein sequence ID" value="AHG01063.1"/>
    <property type="molecule type" value="Genomic_DNA"/>
</dbReference>
<name>W0JVH7_9EURY</name>
<dbReference type="KEGG" id="hlr:HALLA_14965"/>
<evidence type="ECO:0000256" key="1">
    <source>
        <dbReference type="SAM" id="MobiDB-lite"/>
    </source>
</evidence>
<dbReference type="AlphaFoldDB" id="W0JVH7"/>
<accession>W0JVH7</accession>
<protein>
    <submittedName>
        <fullName evidence="2">Uncharacterized protein</fullName>
    </submittedName>
</protein>
<organism evidence="2 3">
    <name type="scientific">Halostagnicola larsenii XH-48</name>
    <dbReference type="NCBI Taxonomy" id="797299"/>
    <lineage>
        <taxon>Archaea</taxon>
        <taxon>Methanobacteriati</taxon>
        <taxon>Methanobacteriota</taxon>
        <taxon>Stenosarchaea group</taxon>
        <taxon>Halobacteria</taxon>
        <taxon>Halobacteriales</taxon>
        <taxon>Natrialbaceae</taxon>
        <taxon>Halostagnicola</taxon>
    </lineage>
</organism>
<evidence type="ECO:0000313" key="2">
    <source>
        <dbReference type="EMBL" id="AHG01063.1"/>
    </source>
</evidence>
<reference evidence="2 3" key="1">
    <citation type="submission" date="2014-01" db="EMBL/GenBank/DDBJ databases">
        <authorList>
            <consortium name="DOE Joint Genome Institute"/>
            <person name="Anderson I."/>
            <person name="Huntemann M."/>
            <person name="Han J."/>
            <person name="Chen A."/>
            <person name="Kyrpides N."/>
            <person name="Mavromatis K."/>
            <person name="Markowitz V."/>
            <person name="Palaniappan K."/>
            <person name="Ivanova N."/>
            <person name="Schaumberg A."/>
            <person name="Pati A."/>
            <person name="Liolios K."/>
            <person name="Nordberg H.P."/>
            <person name="Cantor M.N."/>
            <person name="Hua S.X."/>
            <person name="Woyke T."/>
        </authorList>
    </citation>
    <scope>NUCLEOTIDE SEQUENCE [LARGE SCALE GENOMIC DNA]</scope>
    <source>
        <strain evidence="2 3">XH-48</strain>
    </source>
</reference>
<proteinExistence type="predicted"/>
<sequence length="39" mass="4279">MSSNRCKQSKRRIIQGTATPNAPIVQVGSFRTDSSVEPM</sequence>
<keyword evidence="3" id="KW-1185">Reference proteome</keyword>